<dbReference type="Gene3D" id="1.10.443.10">
    <property type="entry name" value="Intergrase catalytic core"/>
    <property type="match status" value="1"/>
</dbReference>
<dbReference type="Pfam" id="PF00589">
    <property type="entry name" value="Phage_integrase"/>
    <property type="match status" value="1"/>
</dbReference>
<dbReference type="AlphaFoldDB" id="E0XW31"/>
<dbReference type="CDD" id="cd00397">
    <property type="entry name" value="DNA_BRE_C"/>
    <property type="match status" value="1"/>
</dbReference>
<dbReference type="InterPro" id="IPR002104">
    <property type="entry name" value="Integrase_catalytic"/>
</dbReference>
<evidence type="ECO:0000256" key="1">
    <source>
        <dbReference type="ARBA" id="ARBA00023172"/>
    </source>
</evidence>
<dbReference type="GO" id="GO:0015074">
    <property type="term" value="P:DNA integration"/>
    <property type="evidence" value="ECO:0007669"/>
    <property type="project" value="InterPro"/>
</dbReference>
<sequence>MSDVTPKSPRQCLHITQWPEVDQLTWARVNAPGDVLDEEIGRAAGWRAPTREKVRKGYSRWIGFLYWSGMMNVETPPCDRITRDAVQAYVLQLQGEIASWTIWTYLVSLHQAAMCFDPDRDWDWLYRLTAKLHARRKAVRQKLPKLRPSSEIANWAYTRMDAIQAGADRRPSAAIAYRDALLIGLLINCPMRLRNLAMIRMEEHLRRAGSGYVLDFKPEEIKTNRHLSLIIPEALTPYLQTWIDEWRPILLTDPDTASLWLGIQGRPLAGSAIYWRICKTTARAFGAPINPHLFRDCAVTTIAIEDPEHIGITAPILGHINSKTTQDHYIHANQVMAGRRYRNSVDLLRQQARDQIRRAKS</sequence>
<protein>
    <recommendedName>
        <fullName evidence="2">Tyr recombinase domain-containing protein</fullName>
    </recommendedName>
</protein>
<dbReference type="InterPro" id="IPR011010">
    <property type="entry name" value="DNA_brk_join_enz"/>
</dbReference>
<accession>E0XW31</accession>
<dbReference type="InterPro" id="IPR013762">
    <property type="entry name" value="Integrase-like_cat_sf"/>
</dbReference>
<keyword evidence="1" id="KW-0233">DNA recombination</keyword>
<proteinExistence type="predicted"/>
<name>E0XW31_9PROT</name>
<dbReference type="GO" id="GO:0006310">
    <property type="term" value="P:DNA recombination"/>
    <property type="evidence" value="ECO:0007669"/>
    <property type="project" value="UniProtKB-KW"/>
</dbReference>
<dbReference type="GO" id="GO:0003677">
    <property type="term" value="F:DNA binding"/>
    <property type="evidence" value="ECO:0007669"/>
    <property type="project" value="InterPro"/>
</dbReference>
<evidence type="ECO:0000313" key="3">
    <source>
        <dbReference type="EMBL" id="ADI18622.1"/>
    </source>
</evidence>
<reference evidence="3" key="1">
    <citation type="journal article" date="2011" name="Environ. Microbiol.">
        <title>Time-series analyses of Monterey Bay coastal microbial picoplankton using a 'genome proxy' microarray.</title>
        <authorList>
            <person name="Rich V.I."/>
            <person name="Pham V.D."/>
            <person name="Eppley J."/>
            <person name="Shi Y."/>
            <person name="DeLong E.F."/>
        </authorList>
    </citation>
    <scope>NUCLEOTIDE SEQUENCE</scope>
</reference>
<dbReference type="EMBL" id="GU474895">
    <property type="protein sequence ID" value="ADI18622.1"/>
    <property type="molecule type" value="Genomic_DNA"/>
</dbReference>
<evidence type="ECO:0000259" key="2">
    <source>
        <dbReference type="PROSITE" id="PS51898"/>
    </source>
</evidence>
<dbReference type="SUPFAM" id="SSF56349">
    <property type="entry name" value="DNA breaking-rejoining enzymes"/>
    <property type="match status" value="1"/>
</dbReference>
<organism evidence="3">
    <name type="scientific">uncultured Rhodospirillales bacterium HF4000_24M03</name>
    <dbReference type="NCBI Taxonomy" id="710788"/>
    <lineage>
        <taxon>Bacteria</taxon>
        <taxon>Pseudomonadati</taxon>
        <taxon>Pseudomonadota</taxon>
        <taxon>Alphaproteobacteria</taxon>
        <taxon>Rhodospirillales</taxon>
        <taxon>environmental samples</taxon>
    </lineage>
</organism>
<dbReference type="PROSITE" id="PS51898">
    <property type="entry name" value="TYR_RECOMBINASE"/>
    <property type="match status" value="1"/>
</dbReference>
<feature type="domain" description="Tyr recombinase" evidence="2">
    <location>
        <begin position="150"/>
        <end position="342"/>
    </location>
</feature>